<organism evidence="1 2">
    <name type="scientific">Salininema proteolyticum</name>
    <dbReference type="NCBI Taxonomy" id="1607685"/>
    <lineage>
        <taxon>Bacteria</taxon>
        <taxon>Bacillati</taxon>
        <taxon>Actinomycetota</taxon>
        <taxon>Actinomycetes</taxon>
        <taxon>Glycomycetales</taxon>
        <taxon>Glycomycetaceae</taxon>
        <taxon>Salininema</taxon>
    </lineage>
</organism>
<dbReference type="EMBL" id="JBHSDK010000028">
    <property type="protein sequence ID" value="MFC4337062.1"/>
    <property type="molecule type" value="Genomic_DNA"/>
</dbReference>
<evidence type="ECO:0000313" key="1">
    <source>
        <dbReference type="EMBL" id="MFC4337062.1"/>
    </source>
</evidence>
<keyword evidence="2" id="KW-1185">Reference proteome</keyword>
<evidence type="ECO:0000313" key="2">
    <source>
        <dbReference type="Proteomes" id="UP001595823"/>
    </source>
</evidence>
<comment type="caution">
    <text evidence="1">The sequence shown here is derived from an EMBL/GenBank/DDBJ whole genome shotgun (WGS) entry which is preliminary data.</text>
</comment>
<accession>A0ABV8U230</accession>
<reference evidence="2" key="1">
    <citation type="journal article" date="2019" name="Int. J. Syst. Evol. Microbiol.">
        <title>The Global Catalogue of Microorganisms (GCM) 10K type strain sequencing project: providing services to taxonomists for standard genome sequencing and annotation.</title>
        <authorList>
            <consortium name="The Broad Institute Genomics Platform"/>
            <consortium name="The Broad Institute Genome Sequencing Center for Infectious Disease"/>
            <person name="Wu L."/>
            <person name="Ma J."/>
        </authorList>
    </citation>
    <scope>NUCLEOTIDE SEQUENCE [LARGE SCALE GENOMIC DNA]</scope>
    <source>
        <strain evidence="2">IBRC-M 10908</strain>
    </source>
</reference>
<protein>
    <submittedName>
        <fullName evidence="1">Uncharacterized protein</fullName>
    </submittedName>
</protein>
<sequence>MGLEIYDSPSVEETFESRQQCMQALTIEAQATDGALNEIVGPAENPGGNTETMLMSPVAFHGINLGDSLIRRRREQNEAADLEIYRATQGTLVPSAQQTVDDTLRHSTDARGAVILPFERDTRPVQGGQV</sequence>
<proteinExistence type="predicted"/>
<gene>
    <name evidence="1" type="ORF">ACFPET_17805</name>
</gene>
<name>A0ABV8U230_9ACTN</name>
<dbReference type="Proteomes" id="UP001595823">
    <property type="component" value="Unassembled WGS sequence"/>
</dbReference>
<dbReference type="RefSeq" id="WP_380623631.1">
    <property type="nucleotide sequence ID" value="NZ_JBHSDK010000028.1"/>
</dbReference>